<evidence type="ECO:0000256" key="1">
    <source>
        <dbReference type="SAM" id="MobiDB-lite"/>
    </source>
</evidence>
<dbReference type="PANTHER" id="PTHR33223:SF11">
    <property type="entry name" value="ELEMENT PROTEIN, PUTATIVE-RELATED"/>
    <property type="match status" value="1"/>
</dbReference>
<keyword evidence="3" id="KW-1185">Reference proteome</keyword>
<accession>A0ABQ4YRD2</accession>
<feature type="compositionally biased region" description="Basic and acidic residues" evidence="1">
    <location>
        <begin position="74"/>
        <end position="84"/>
    </location>
</feature>
<proteinExistence type="predicted"/>
<feature type="region of interest" description="Disordered" evidence="1">
    <location>
        <begin position="136"/>
        <end position="196"/>
    </location>
</feature>
<feature type="compositionally biased region" description="Basic and acidic residues" evidence="1">
    <location>
        <begin position="180"/>
        <end position="192"/>
    </location>
</feature>
<name>A0ABQ4YRD2_9ASTR</name>
<feature type="region of interest" description="Disordered" evidence="1">
    <location>
        <begin position="74"/>
        <end position="113"/>
    </location>
</feature>
<feature type="compositionally biased region" description="Basic and acidic residues" evidence="1">
    <location>
        <begin position="153"/>
        <end position="167"/>
    </location>
</feature>
<gene>
    <name evidence="2" type="ORF">Tco_0729872</name>
</gene>
<comment type="caution">
    <text evidence="2">The sequence shown here is derived from an EMBL/GenBank/DDBJ whole genome shotgun (WGS) entry which is preliminary data.</text>
</comment>
<evidence type="ECO:0008006" key="4">
    <source>
        <dbReference type="Google" id="ProtNLM"/>
    </source>
</evidence>
<feature type="compositionally biased region" description="Basic residues" evidence="1">
    <location>
        <begin position="85"/>
        <end position="104"/>
    </location>
</feature>
<evidence type="ECO:0000313" key="2">
    <source>
        <dbReference type="EMBL" id="GJS79991.1"/>
    </source>
</evidence>
<sequence>MSPVAVETHNADGSVCNTANREEAIPRDFPISSATPSAMRDFCERHYAKILPFMVKKAHSQKLKNVCSRLTFSEDTKQETESASRHRKRKRRGGKQKCKSHHPRSGLGAYSLDWGAKRQEQQRRDAIELKRSYVTYSSESQRENKQKYRRHERVNSSDELLESKDNAGGRYQKRQSRRAQNHDGEDLSKPYDEESTTSFTRRINKFVFPKRIRMPSTIKTYDGIGDPEDHLKTFTTAAKLPPESVNSLKDMRKKFLAYYLQHKRYTRDPVELHHVKQREGESTEAFMERYTSESLMFKGASEIMRISGFMHGITHPGLIKRLNDNIPKTVDEMMSVTKAFIHGEKAAANQSKRKGKP</sequence>
<dbReference type="EMBL" id="BQNB010010638">
    <property type="protein sequence ID" value="GJS79991.1"/>
    <property type="molecule type" value="Genomic_DNA"/>
</dbReference>
<organism evidence="2 3">
    <name type="scientific">Tanacetum coccineum</name>
    <dbReference type="NCBI Taxonomy" id="301880"/>
    <lineage>
        <taxon>Eukaryota</taxon>
        <taxon>Viridiplantae</taxon>
        <taxon>Streptophyta</taxon>
        <taxon>Embryophyta</taxon>
        <taxon>Tracheophyta</taxon>
        <taxon>Spermatophyta</taxon>
        <taxon>Magnoliopsida</taxon>
        <taxon>eudicotyledons</taxon>
        <taxon>Gunneridae</taxon>
        <taxon>Pentapetalae</taxon>
        <taxon>asterids</taxon>
        <taxon>campanulids</taxon>
        <taxon>Asterales</taxon>
        <taxon>Asteraceae</taxon>
        <taxon>Asteroideae</taxon>
        <taxon>Anthemideae</taxon>
        <taxon>Anthemidinae</taxon>
        <taxon>Tanacetum</taxon>
    </lineage>
</organism>
<evidence type="ECO:0000313" key="3">
    <source>
        <dbReference type="Proteomes" id="UP001151760"/>
    </source>
</evidence>
<reference evidence="2" key="2">
    <citation type="submission" date="2022-01" db="EMBL/GenBank/DDBJ databases">
        <authorList>
            <person name="Yamashiro T."/>
            <person name="Shiraishi A."/>
            <person name="Satake H."/>
            <person name="Nakayama K."/>
        </authorList>
    </citation>
    <scope>NUCLEOTIDE SEQUENCE</scope>
</reference>
<dbReference type="PANTHER" id="PTHR33223">
    <property type="entry name" value="CCHC-TYPE DOMAIN-CONTAINING PROTEIN"/>
    <property type="match status" value="1"/>
</dbReference>
<protein>
    <recommendedName>
        <fullName evidence="4">Reverse transcriptase domain-containing protein</fullName>
    </recommendedName>
</protein>
<reference evidence="2" key="1">
    <citation type="journal article" date="2022" name="Int. J. Mol. Sci.">
        <title>Draft Genome of Tanacetum Coccineum: Genomic Comparison of Closely Related Tanacetum-Family Plants.</title>
        <authorList>
            <person name="Yamashiro T."/>
            <person name="Shiraishi A."/>
            <person name="Nakayama K."/>
            <person name="Satake H."/>
        </authorList>
    </citation>
    <scope>NUCLEOTIDE SEQUENCE</scope>
</reference>
<dbReference type="Proteomes" id="UP001151760">
    <property type="component" value="Unassembled WGS sequence"/>
</dbReference>